<dbReference type="CDD" id="cd00077">
    <property type="entry name" value="HDc"/>
    <property type="match status" value="1"/>
</dbReference>
<dbReference type="SUPFAM" id="SSF109604">
    <property type="entry name" value="HD-domain/PDEase-like"/>
    <property type="match status" value="1"/>
</dbReference>
<gene>
    <name evidence="2" type="ORF">SAE02_72070</name>
</gene>
<dbReference type="Proteomes" id="UP000321523">
    <property type="component" value="Unassembled WGS sequence"/>
</dbReference>
<evidence type="ECO:0000313" key="2">
    <source>
        <dbReference type="EMBL" id="GEO43059.1"/>
    </source>
</evidence>
<dbReference type="InterPro" id="IPR037522">
    <property type="entry name" value="HD_GYP_dom"/>
</dbReference>
<dbReference type="AlphaFoldDB" id="A0A512E2V3"/>
<dbReference type="GO" id="GO:0008081">
    <property type="term" value="F:phosphoric diester hydrolase activity"/>
    <property type="evidence" value="ECO:0007669"/>
    <property type="project" value="UniProtKB-ARBA"/>
</dbReference>
<dbReference type="PANTHER" id="PTHR45228">
    <property type="entry name" value="CYCLIC DI-GMP PHOSPHODIESTERASE TM_0186-RELATED"/>
    <property type="match status" value="1"/>
</dbReference>
<dbReference type="Gene3D" id="1.10.3210.10">
    <property type="entry name" value="Hypothetical protein af1432"/>
    <property type="match status" value="1"/>
</dbReference>
<dbReference type="InterPro" id="IPR052020">
    <property type="entry name" value="Cyclic_di-GMP/3'3'-cGAMP_PDE"/>
</dbReference>
<proteinExistence type="predicted"/>
<protein>
    <recommendedName>
        <fullName evidence="1">HD-GYP domain-containing protein</fullName>
    </recommendedName>
</protein>
<dbReference type="PANTHER" id="PTHR45228:SF8">
    <property type="entry name" value="TWO-COMPONENT RESPONSE REGULATOR-RELATED"/>
    <property type="match status" value="1"/>
</dbReference>
<dbReference type="Pfam" id="PF13487">
    <property type="entry name" value="HD_5"/>
    <property type="match status" value="1"/>
</dbReference>
<dbReference type="EMBL" id="BJYZ01000060">
    <property type="protein sequence ID" value="GEO43059.1"/>
    <property type="molecule type" value="Genomic_DNA"/>
</dbReference>
<reference evidence="2 3" key="1">
    <citation type="submission" date="2019-07" db="EMBL/GenBank/DDBJ databases">
        <title>Whole genome shotgun sequence of Skermanella aerolata NBRC 106429.</title>
        <authorList>
            <person name="Hosoyama A."/>
            <person name="Uohara A."/>
            <person name="Ohji S."/>
            <person name="Ichikawa N."/>
        </authorList>
    </citation>
    <scope>NUCLEOTIDE SEQUENCE [LARGE SCALE GENOMIC DNA]</scope>
    <source>
        <strain evidence="2 3">NBRC 106429</strain>
    </source>
</reference>
<organism evidence="2 3">
    <name type="scientific">Skermanella aerolata</name>
    <dbReference type="NCBI Taxonomy" id="393310"/>
    <lineage>
        <taxon>Bacteria</taxon>
        <taxon>Pseudomonadati</taxon>
        <taxon>Pseudomonadota</taxon>
        <taxon>Alphaproteobacteria</taxon>
        <taxon>Rhodospirillales</taxon>
        <taxon>Azospirillaceae</taxon>
        <taxon>Skermanella</taxon>
    </lineage>
</organism>
<comment type="caution">
    <text evidence="2">The sequence shown here is derived from an EMBL/GenBank/DDBJ whole genome shotgun (WGS) entry which is preliminary data.</text>
</comment>
<sequence length="136" mass="15759">MGKLWIPRDVLLKCGSLDEDEWRIMRGHAVFGYARLRHFCRLAAEMALSHHENFDGTGYPHALAGEEIPLSGRMVRLCDVYDALRAARSYKMAMTHEEAVEIILQGDERIRPEMFDPELLCLFALHHREFEAAFDR</sequence>
<evidence type="ECO:0000259" key="1">
    <source>
        <dbReference type="PROSITE" id="PS51832"/>
    </source>
</evidence>
<feature type="domain" description="HD-GYP" evidence="1">
    <location>
        <begin position="1"/>
        <end position="136"/>
    </location>
</feature>
<dbReference type="InterPro" id="IPR003607">
    <property type="entry name" value="HD/PDEase_dom"/>
</dbReference>
<evidence type="ECO:0000313" key="3">
    <source>
        <dbReference type="Proteomes" id="UP000321523"/>
    </source>
</evidence>
<dbReference type="PROSITE" id="PS51832">
    <property type="entry name" value="HD_GYP"/>
    <property type="match status" value="1"/>
</dbReference>
<name>A0A512E2V3_9PROT</name>
<keyword evidence="3" id="KW-1185">Reference proteome</keyword>
<accession>A0A512E2V3</accession>